<dbReference type="AlphaFoldDB" id="A0AAU9UG99"/>
<organism evidence="1 2">
    <name type="scientific">Euphydryas editha</name>
    <name type="common">Edith's checkerspot</name>
    <dbReference type="NCBI Taxonomy" id="104508"/>
    <lineage>
        <taxon>Eukaryota</taxon>
        <taxon>Metazoa</taxon>
        <taxon>Ecdysozoa</taxon>
        <taxon>Arthropoda</taxon>
        <taxon>Hexapoda</taxon>
        <taxon>Insecta</taxon>
        <taxon>Pterygota</taxon>
        <taxon>Neoptera</taxon>
        <taxon>Endopterygota</taxon>
        <taxon>Lepidoptera</taxon>
        <taxon>Glossata</taxon>
        <taxon>Ditrysia</taxon>
        <taxon>Papilionoidea</taxon>
        <taxon>Nymphalidae</taxon>
        <taxon>Nymphalinae</taxon>
        <taxon>Euphydryas</taxon>
    </lineage>
</organism>
<evidence type="ECO:0000313" key="2">
    <source>
        <dbReference type="Proteomes" id="UP001153954"/>
    </source>
</evidence>
<gene>
    <name evidence="1" type="ORF">EEDITHA_LOCUS12993</name>
</gene>
<reference evidence="1" key="1">
    <citation type="submission" date="2022-03" db="EMBL/GenBank/DDBJ databases">
        <authorList>
            <person name="Tunstrom K."/>
        </authorList>
    </citation>
    <scope>NUCLEOTIDE SEQUENCE</scope>
</reference>
<comment type="caution">
    <text evidence="1">The sequence shown here is derived from an EMBL/GenBank/DDBJ whole genome shotgun (WGS) entry which is preliminary data.</text>
</comment>
<dbReference type="Proteomes" id="UP001153954">
    <property type="component" value="Unassembled WGS sequence"/>
</dbReference>
<sequence length="146" mass="16518">MSAQVQKYKQENDPMQQTVRQGNVISPKLFTAPSDDDFKLLDWKGFGIGVYRPPSVCRRYRAHGKISLSIMISDLDRLSKQVGLKINMDRAKIILNVHVMPTRYRLEILLSKLLSTSTLDKMSNLLGPTSRGVNRRIQLGWAAFGA</sequence>
<name>A0AAU9UG99_EUPED</name>
<proteinExistence type="predicted"/>
<dbReference type="EMBL" id="CAKOGL010000018">
    <property type="protein sequence ID" value="CAH2097814.1"/>
    <property type="molecule type" value="Genomic_DNA"/>
</dbReference>
<accession>A0AAU9UG99</accession>
<protein>
    <submittedName>
        <fullName evidence="1">Uncharacterized protein</fullName>
    </submittedName>
</protein>
<evidence type="ECO:0000313" key="1">
    <source>
        <dbReference type="EMBL" id="CAH2097814.1"/>
    </source>
</evidence>
<keyword evidence="2" id="KW-1185">Reference proteome</keyword>